<gene>
    <name evidence="2" type="ORF">BCM02_10574</name>
</gene>
<dbReference type="OrthoDB" id="3816435at2"/>
<dbReference type="Proteomes" id="UP000323257">
    <property type="component" value="Unassembled WGS sequence"/>
</dbReference>
<protein>
    <submittedName>
        <fullName evidence="2">Phosphotransferase family enzyme</fullName>
    </submittedName>
</protein>
<evidence type="ECO:0000313" key="3">
    <source>
        <dbReference type="Proteomes" id="UP000323257"/>
    </source>
</evidence>
<dbReference type="AlphaFoldDB" id="A0A5S5C872"/>
<dbReference type="EMBL" id="VNHS01000005">
    <property type="protein sequence ID" value="TYP74530.1"/>
    <property type="molecule type" value="Genomic_DNA"/>
</dbReference>
<dbReference type="Gene3D" id="3.90.1200.10">
    <property type="match status" value="1"/>
</dbReference>
<evidence type="ECO:0000313" key="2">
    <source>
        <dbReference type="EMBL" id="TYP74530.1"/>
    </source>
</evidence>
<dbReference type="SUPFAM" id="SSF56112">
    <property type="entry name" value="Protein kinase-like (PK-like)"/>
    <property type="match status" value="1"/>
</dbReference>
<sequence length="382" mass="44484">MRDEKSDNEPQIEYAHMQSILREVVTSHSLQLLTWTIVPLGEEKEESSVFRISCCYAEQEGERRCATVILKILQPDAKRDRVDHYYYWKREALVYGSGMLRQLPTDMAAPQCYAVEEKEDGTVWIWLEDVDLEPLRSDWDFEQMSEIAFLLGKFNGYYLDATRLPTDHPYVCRHWIRSWVSVCAAYAKPIDEQRAAWDRHFQREAVVWERYVRQRTRVQRLVDTVEALPRVFAHQDVHGDNIFLVQRHGRSSLLAIDWQFASISGVGEELGRMFGYALLKKRIPIEQAMEYRQSLIAEYLRGLQATGWTGDCRLARFGFMATAALRFILVVDKLLKQAEGGSMKEGEECRHLWQVAETLLDMADEAWAVRDEIIRPLHVSTS</sequence>
<feature type="domain" description="Aminoglycoside phosphotransferase" evidence="1">
    <location>
        <begin position="107"/>
        <end position="304"/>
    </location>
</feature>
<dbReference type="InterPro" id="IPR002575">
    <property type="entry name" value="Aminoglycoside_PTrfase"/>
</dbReference>
<comment type="caution">
    <text evidence="2">The sequence shown here is derived from an EMBL/GenBank/DDBJ whole genome shotgun (WGS) entry which is preliminary data.</text>
</comment>
<keyword evidence="2" id="KW-0808">Transferase</keyword>
<dbReference type="Pfam" id="PF01636">
    <property type="entry name" value="APH"/>
    <property type="match status" value="1"/>
</dbReference>
<keyword evidence="3" id="KW-1185">Reference proteome</keyword>
<dbReference type="GO" id="GO:0016740">
    <property type="term" value="F:transferase activity"/>
    <property type="evidence" value="ECO:0007669"/>
    <property type="project" value="UniProtKB-KW"/>
</dbReference>
<dbReference type="InterPro" id="IPR011009">
    <property type="entry name" value="Kinase-like_dom_sf"/>
</dbReference>
<reference evidence="2 3" key="1">
    <citation type="submission" date="2019-07" db="EMBL/GenBank/DDBJ databases">
        <title>Genomic Encyclopedia of Type Strains, Phase III (KMG-III): the genomes of soil and plant-associated and newly described type strains.</title>
        <authorList>
            <person name="Whitman W."/>
        </authorList>
    </citation>
    <scope>NUCLEOTIDE SEQUENCE [LARGE SCALE GENOMIC DNA]</scope>
    <source>
        <strain evidence="2 3">BL24</strain>
    </source>
</reference>
<organism evidence="2 3">
    <name type="scientific">Paenibacillus methanolicus</name>
    <dbReference type="NCBI Taxonomy" id="582686"/>
    <lineage>
        <taxon>Bacteria</taxon>
        <taxon>Bacillati</taxon>
        <taxon>Bacillota</taxon>
        <taxon>Bacilli</taxon>
        <taxon>Bacillales</taxon>
        <taxon>Paenibacillaceae</taxon>
        <taxon>Paenibacillus</taxon>
    </lineage>
</organism>
<proteinExistence type="predicted"/>
<accession>A0A5S5C872</accession>
<name>A0A5S5C872_9BACL</name>
<evidence type="ECO:0000259" key="1">
    <source>
        <dbReference type="Pfam" id="PF01636"/>
    </source>
</evidence>